<evidence type="ECO:0000313" key="3">
    <source>
        <dbReference type="Proteomes" id="UP001420932"/>
    </source>
</evidence>
<reference evidence="2 3" key="1">
    <citation type="submission" date="2024-01" db="EMBL/GenBank/DDBJ databases">
        <title>Genome assemblies of Stephania.</title>
        <authorList>
            <person name="Yang L."/>
        </authorList>
    </citation>
    <scope>NUCLEOTIDE SEQUENCE [LARGE SCALE GENOMIC DNA]</scope>
    <source>
        <strain evidence="2">YNDBR</strain>
        <tissue evidence="2">Leaf</tissue>
    </source>
</reference>
<evidence type="ECO:0000256" key="1">
    <source>
        <dbReference type="SAM" id="MobiDB-lite"/>
    </source>
</evidence>
<dbReference type="AlphaFoldDB" id="A0AAP0KHG8"/>
<feature type="compositionally biased region" description="Basic and acidic residues" evidence="1">
    <location>
        <begin position="35"/>
        <end position="51"/>
    </location>
</feature>
<feature type="region of interest" description="Disordered" evidence="1">
    <location>
        <begin position="1"/>
        <end position="68"/>
    </location>
</feature>
<proteinExistence type="predicted"/>
<dbReference type="Proteomes" id="UP001420932">
    <property type="component" value="Unassembled WGS sequence"/>
</dbReference>
<gene>
    <name evidence="2" type="ORF">Syun_009614</name>
</gene>
<protein>
    <submittedName>
        <fullName evidence="2">Uncharacterized protein</fullName>
    </submittedName>
</protein>
<comment type="caution">
    <text evidence="2">The sequence shown here is derived from an EMBL/GenBank/DDBJ whole genome shotgun (WGS) entry which is preliminary data.</text>
</comment>
<sequence length="68" mass="7505">MAVDERWTTAKEAAATTSGSAWTDQRARWLGQAAARERKERRDVAEADRWRQRGGTAASGAEADGGWR</sequence>
<organism evidence="2 3">
    <name type="scientific">Stephania yunnanensis</name>
    <dbReference type="NCBI Taxonomy" id="152371"/>
    <lineage>
        <taxon>Eukaryota</taxon>
        <taxon>Viridiplantae</taxon>
        <taxon>Streptophyta</taxon>
        <taxon>Embryophyta</taxon>
        <taxon>Tracheophyta</taxon>
        <taxon>Spermatophyta</taxon>
        <taxon>Magnoliopsida</taxon>
        <taxon>Ranunculales</taxon>
        <taxon>Menispermaceae</taxon>
        <taxon>Menispermoideae</taxon>
        <taxon>Cissampelideae</taxon>
        <taxon>Stephania</taxon>
    </lineage>
</organism>
<keyword evidence="3" id="KW-1185">Reference proteome</keyword>
<accession>A0AAP0KHG8</accession>
<name>A0AAP0KHG8_9MAGN</name>
<evidence type="ECO:0000313" key="2">
    <source>
        <dbReference type="EMBL" id="KAK9151305.1"/>
    </source>
</evidence>
<dbReference type="EMBL" id="JBBNAF010000004">
    <property type="protein sequence ID" value="KAK9151305.1"/>
    <property type="molecule type" value="Genomic_DNA"/>
</dbReference>